<evidence type="ECO:0000256" key="4">
    <source>
        <dbReference type="SAM" id="MobiDB-lite"/>
    </source>
</evidence>
<dbReference type="GO" id="GO:0005737">
    <property type="term" value="C:cytoplasm"/>
    <property type="evidence" value="ECO:0007669"/>
    <property type="project" value="TreeGrafter"/>
</dbReference>
<dbReference type="EMBL" id="CAJOBP010000633">
    <property type="protein sequence ID" value="CAF4202928.1"/>
    <property type="molecule type" value="Genomic_DNA"/>
</dbReference>
<protein>
    <submittedName>
        <fullName evidence="5">Uncharacterized protein</fullName>
    </submittedName>
</protein>
<dbReference type="PANTHER" id="PTHR12669:SF12">
    <property type="entry name" value="EUKARYOTIC TRANSLATION INITIATION FACTOR 4E-BINDING PROTEIN"/>
    <property type="match status" value="1"/>
</dbReference>
<dbReference type="GO" id="GO:0045947">
    <property type="term" value="P:negative regulation of translational initiation"/>
    <property type="evidence" value="ECO:0007669"/>
    <property type="project" value="InterPro"/>
</dbReference>
<name>A0A820BA43_9BILA</name>
<keyword evidence="6" id="KW-1185">Reference proteome</keyword>
<evidence type="ECO:0000313" key="5">
    <source>
        <dbReference type="EMBL" id="CAF4202928.1"/>
    </source>
</evidence>
<accession>A0A820BA43</accession>
<dbReference type="Proteomes" id="UP000663873">
    <property type="component" value="Unassembled WGS sequence"/>
</dbReference>
<evidence type="ECO:0000256" key="1">
    <source>
        <dbReference type="ARBA" id="ARBA00005480"/>
    </source>
</evidence>
<reference evidence="5" key="1">
    <citation type="submission" date="2021-02" db="EMBL/GenBank/DDBJ databases">
        <authorList>
            <person name="Nowell W R."/>
        </authorList>
    </citation>
    <scope>NUCLEOTIDE SEQUENCE</scope>
</reference>
<dbReference type="AlphaFoldDB" id="A0A820BA43"/>
<comment type="similarity">
    <text evidence="1">Belongs to the eIF4E-binding protein family.</text>
</comment>
<dbReference type="InterPro" id="IPR008606">
    <property type="entry name" value="EIF4EBP"/>
</dbReference>
<evidence type="ECO:0000313" key="6">
    <source>
        <dbReference type="Proteomes" id="UP000663873"/>
    </source>
</evidence>
<organism evidence="5 6">
    <name type="scientific">Rotaria socialis</name>
    <dbReference type="NCBI Taxonomy" id="392032"/>
    <lineage>
        <taxon>Eukaryota</taxon>
        <taxon>Metazoa</taxon>
        <taxon>Spiralia</taxon>
        <taxon>Gnathifera</taxon>
        <taxon>Rotifera</taxon>
        <taxon>Eurotatoria</taxon>
        <taxon>Bdelloidea</taxon>
        <taxon>Philodinida</taxon>
        <taxon>Philodinidae</taxon>
        <taxon>Rotaria</taxon>
    </lineage>
</organism>
<dbReference type="Pfam" id="PF05456">
    <property type="entry name" value="eIF_4EBP"/>
    <property type="match status" value="1"/>
</dbReference>
<gene>
    <name evidence="5" type="ORF">UJA718_LOCUS6667</name>
</gene>
<sequence length="83" mass="9499">MRNNERMSNYRHSVHYEKDISLNTGEISECTLYSTTPGGTRIYYDRMFLLSRRESPIAQSSPLNLPYLSEGDVSSESYGLAQN</sequence>
<comment type="caution">
    <text evidence="5">The sequence shown here is derived from an EMBL/GenBank/DDBJ whole genome shotgun (WGS) entry which is preliminary data.</text>
</comment>
<evidence type="ECO:0000256" key="3">
    <source>
        <dbReference type="ARBA" id="ARBA00023193"/>
    </source>
</evidence>
<feature type="region of interest" description="Disordered" evidence="4">
    <location>
        <begin position="59"/>
        <end position="83"/>
    </location>
</feature>
<proteinExistence type="inferred from homology"/>
<evidence type="ECO:0000256" key="2">
    <source>
        <dbReference type="ARBA" id="ARBA00022845"/>
    </source>
</evidence>
<keyword evidence="3" id="KW-0652">Protein synthesis inhibitor</keyword>
<keyword evidence="2" id="KW-0810">Translation regulation</keyword>
<dbReference type="GO" id="GO:0008190">
    <property type="term" value="F:eukaryotic initiation factor 4E binding"/>
    <property type="evidence" value="ECO:0007669"/>
    <property type="project" value="InterPro"/>
</dbReference>
<dbReference type="PANTHER" id="PTHR12669">
    <property type="entry name" value="EUKARYOTIC TRANSLATION INITIATION FACTOR 4E-BINDING PROTEIN"/>
    <property type="match status" value="1"/>
</dbReference>
<feature type="compositionally biased region" description="Polar residues" evidence="4">
    <location>
        <begin position="72"/>
        <end position="83"/>
    </location>
</feature>